<comment type="function">
    <text evidence="8">Also involved in hydrogenase metallocenter assembly, probably by participating in the nickel insertion step. This function in hydrogenase biosynthesis requires chaperone activity and the presence of the metal-binding domain, but not PPIase activity.</text>
</comment>
<protein>
    <recommendedName>
        <fullName evidence="10">Peptidyl-prolyl cis-trans isomerase</fullName>
        <ecNumber evidence="10">5.2.1.8</ecNumber>
    </recommendedName>
</protein>
<dbReference type="PROSITE" id="PS50059">
    <property type="entry name" value="FKBP_PPIASE"/>
    <property type="match status" value="1"/>
</dbReference>
<evidence type="ECO:0000313" key="13">
    <source>
        <dbReference type="Proteomes" id="UP001317705"/>
    </source>
</evidence>
<evidence type="ECO:0000256" key="9">
    <source>
        <dbReference type="PROSITE-ProRule" id="PRU00277"/>
    </source>
</evidence>
<name>A0ABN6VWP2_9BACT</name>
<dbReference type="RefSeq" id="WP_282000917.1">
    <property type="nucleotide sequence ID" value="NZ_AP027151.1"/>
</dbReference>
<dbReference type="Gene3D" id="3.10.50.40">
    <property type="match status" value="1"/>
</dbReference>
<dbReference type="SUPFAM" id="SSF54534">
    <property type="entry name" value="FKBP-like"/>
    <property type="match status" value="1"/>
</dbReference>
<dbReference type="Pfam" id="PF00254">
    <property type="entry name" value="FKBP_C"/>
    <property type="match status" value="1"/>
</dbReference>
<evidence type="ECO:0000256" key="6">
    <source>
        <dbReference type="ARBA" id="ARBA00023186"/>
    </source>
</evidence>
<evidence type="ECO:0000313" key="12">
    <source>
        <dbReference type="EMBL" id="BDV44829.1"/>
    </source>
</evidence>
<keyword evidence="7 9" id="KW-0413">Isomerase</keyword>
<evidence type="ECO:0000259" key="11">
    <source>
        <dbReference type="PROSITE" id="PS50059"/>
    </source>
</evidence>
<dbReference type="PANTHER" id="PTHR47861:SF3">
    <property type="entry name" value="FKBP-TYPE PEPTIDYL-PROLYL CIS-TRANS ISOMERASE SLYD"/>
    <property type="match status" value="1"/>
</dbReference>
<organism evidence="12 13">
    <name type="scientific">Geotalea uraniireducens</name>
    <dbReference type="NCBI Taxonomy" id="351604"/>
    <lineage>
        <taxon>Bacteria</taxon>
        <taxon>Pseudomonadati</taxon>
        <taxon>Thermodesulfobacteriota</taxon>
        <taxon>Desulfuromonadia</taxon>
        <taxon>Geobacterales</taxon>
        <taxon>Geobacteraceae</taxon>
        <taxon>Geotalea</taxon>
    </lineage>
</organism>
<dbReference type="EC" id="5.2.1.8" evidence="10"/>
<evidence type="ECO:0000256" key="8">
    <source>
        <dbReference type="ARBA" id="ARBA00037071"/>
    </source>
</evidence>
<keyword evidence="13" id="KW-1185">Reference proteome</keyword>
<evidence type="ECO:0000256" key="4">
    <source>
        <dbReference type="ARBA" id="ARBA00022490"/>
    </source>
</evidence>
<dbReference type="InterPro" id="IPR001179">
    <property type="entry name" value="PPIase_FKBP_dom"/>
</dbReference>
<evidence type="ECO:0000256" key="2">
    <source>
        <dbReference type="ARBA" id="ARBA00004496"/>
    </source>
</evidence>
<accession>A0ABN6VWP2</accession>
<reference evidence="12 13" key="1">
    <citation type="submission" date="2022-12" db="EMBL/GenBank/DDBJ databases">
        <title>Polyphasic characterization of Geotalea uranireducens NIT-SL11 newly isolated from a complex of sewage sludge and microbially reduced graphene oxide.</title>
        <authorList>
            <person name="Xie L."/>
            <person name="Yoshida N."/>
            <person name="Meng L."/>
        </authorList>
    </citation>
    <scope>NUCLEOTIDE SEQUENCE [LARGE SCALE GENOMIC DNA]</scope>
    <source>
        <strain evidence="12 13">NIT-SL11</strain>
    </source>
</reference>
<proteinExistence type="inferred from homology"/>
<dbReference type="InterPro" id="IPR046357">
    <property type="entry name" value="PPIase_dom_sf"/>
</dbReference>
<feature type="domain" description="PPIase FKBP-type" evidence="11">
    <location>
        <begin position="7"/>
        <end position="91"/>
    </location>
</feature>
<sequence length="142" mass="15361">MKRAQHGSTVSIQYIGTLDNGRIFDSRTEDELLVFTIGTNEVFPALEQAVVGMATGEAKNIVIPAAEAFGPRLAENIIKVERTEFPPGREIKVGQKLRVGFAAGVERVLLVTEVDETMVTLDGNHPLAGLDLTFALKLVAID</sequence>
<comment type="similarity">
    <text evidence="3 10">Belongs to the FKBP-type PPIase family.</text>
</comment>
<keyword evidence="4" id="KW-0963">Cytoplasm</keyword>
<gene>
    <name evidence="12" type="ORF">GURASL_37520</name>
</gene>
<evidence type="ECO:0000256" key="5">
    <source>
        <dbReference type="ARBA" id="ARBA00023110"/>
    </source>
</evidence>
<comment type="subcellular location">
    <subcellularLocation>
        <location evidence="2">Cytoplasm</location>
    </subcellularLocation>
</comment>
<dbReference type="PANTHER" id="PTHR47861">
    <property type="entry name" value="FKBP-TYPE PEPTIDYL-PROLYL CIS-TRANS ISOMERASE SLYD"/>
    <property type="match status" value="1"/>
</dbReference>
<dbReference type="GO" id="GO:0016853">
    <property type="term" value="F:isomerase activity"/>
    <property type="evidence" value="ECO:0007669"/>
    <property type="project" value="UniProtKB-KW"/>
</dbReference>
<comment type="catalytic activity">
    <reaction evidence="1 9 10">
        <text>[protein]-peptidylproline (omega=180) = [protein]-peptidylproline (omega=0)</text>
        <dbReference type="Rhea" id="RHEA:16237"/>
        <dbReference type="Rhea" id="RHEA-COMP:10747"/>
        <dbReference type="Rhea" id="RHEA-COMP:10748"/>
        <dbReference type="ChEBI" id="CHEBI:83833"/>
        <dbReference type="ChEBI" id="CHEBI:83834"/>
        <dbReference type="EC" id="5.2.1.8"/>
    </reaction>
</comment>
<keyword evidence="6" id="KW-0143">Chaperone</keyword>
<dbReference type="EMBL" id="AP027151">
    <property type="protein sequence ID" value="BDV44829.1"/>
    <property type="molecule type" value="Genomic_DNA"/>
</dbReference>
<evidence type="ECO:0000256" key="7">
    <source>
        <dbReference type="ARBA" id="ARBA00023235"/>
    </source>
</evidence>
<keyword evidence="5 9" id="KW-0697">Rotamase</keyword>
<evidence type="ECO:0000256" key="3">
    <source>
        <dbReference type="ARBA" id="ARBA00006577"/>
    </source>
</evidence>
<evidence type="ECO:0000256" key="1">
    <source>
        <dbReference type="ARBA" id="ARBA00000971"/>
    </source>
</evidence>
<dbReference type="Proteomes" id="UP001317705">
    <property type="component" value="Chromosome"/>
</dbReference>
<evidence type="ECO:0000256" key="10">
    <source>
        <dbReference type="RuleBase" id="RU003915"/>
    </source>
</evidence>